<protein>
    <submittedName>
        <fullName evidence="1">Toxin-antitoxin system HicB family antitoxin</fullName>
    </submittedName>
</protein>
<proteinExistence type="predicted"/>
<keyword evidence="2" id="KW-1185">Reference proteome</keyword>
<evidence type="ECO:0000313" key="2">
    <source>
        <dbReference type="Proteomes" id="UP000297535"/>
    </source>
</evidence>
<dbReference type="Proteomes" id="UP000297535">
    <property type="component" value="Unassembled WGS sequence"/>
</dbReference>
<gene>
    <name evidence="1" type="ORF">EU555_02785</name>
</gene>
<dbReference type="RefSeq" id="WP_135412939.1">
    <property type="nucleotide sequence ID" value="NZ_SRLB01000002.1"/>
</dbReference>
<comment type="caution">
    <text evidence="1">The sequence shown here is derived from an EMBL/GenBank/DDBJ whole genome shotgun (WGS) entry which is preliminary data.</text>
</comment>
<evidence type="ECO:0000313" key="1">
    <source>
        <dbReference type="EMBL" id="TGE01624.1"/>
    </source>
</evidence>
<dbReference type="EMBL" id="SRLB01000002">
    <property type="protein sequence ID" value="TGE01624.1"/>
    <property type="molecule type" value="Genomic_DNA"/>
</dbReference>
<dbReference type="OrthoDB" id="9990226at2"/>
<accession>A0A4Z0NWA9</accession>
<sequence length="64" mass="6953">MQQAQAAAEERGITLNQTLLGPITDGVDQQRTRRESAARADVAAALAILDRAPDVRPEPDDEIR</sequence>
<dbReference type="AlphaFoldDB" id="A0A4Z0NWA9"/>
<reference evidence="1 2" key="1">
    <citation type="submission" date="2019-04" db="EMBL/GenBank/DDBJ databases">
        <authorList>
            <person name="Feng G."/>
            <person name="Zhu H."/>
        </authorList>
    </citation>
    <scope>NUCLEOTIDE SEQUENCE [LARGE SCALE GENOMIC DNA]</scope>
    <source>
        <strain evidence="1 2">6HR-1</strain>
    </source>
</reference>
<organism evidence="1 2">
    <name type="scientific">Methylobacterium nonmethylotrophicum</name>
    <dbReference type="NCBI Taxonomy" id="1141884"/>
    <lineage>
        <taxon>Bacteria</taxon>
        <taxon>Pseudomonadati</taxon>
        <taxon>Pseudomonadota</taxon>
        <taxon>Alphaproteobacteria</taxon>
        <taxon>Hyphomicrobiales</taxon>
        <taxon>Methylobacteriaceae</taxon>
        <taxon>Methylobacterium</taxon>
    </lineage>
</organism>
<name>A0A4Z0NWA9_9HYPH</name>